<evidence type="ECO:0000256" key="19">
    <source>
        <dbReference type="SAM" id="SignalP"/>
    </source>
</evidence>
<feature type="chain" id="PRO_5035886528" description="GDP-fucose protein O-fucosyltransferase 2" evidence="19">
    <location>
        <begin position="16"/>
        <end position="426"/>
    </location>
</feature>
<keyword evidence="11" id="KW-0325">Glycoprotein</keyword>
<proteinExistence type="inferred from homology"/>
<reference evidence="20 21" key="1">
    <citation type="submission" date="2020-04" db="EMBL/GenBank/DDBJ databases">
        <authorList>
            <person name="Laetsch R D."/>
            <person name="Stevens L."/>
            <person name="Kumar S."/>
            <person name="Blaxter L. M."/>
        </authorList>
    </citation>
    <scope>NUCLEOTIDE SEQUENCE [LARGE SCALE GENOMIC DNA]</scope>
</reference>
<protein>
    <recommendedName>
        <fullName evidence="15">GDP-fucose protein O-fucosyltransferase 2</fullName>
        <ecNumber evidence="4">2.4.1.221</ecNumber>
    </recommendedName>
    <alternativeName>
        <fullName evidence="16">Peptide-O-fucosyltransferase 2</fullName>
    </alternativeName>
</protein>
<comment type="caution">
    <text evidence="20">The sequence shown here is derived from an EMBL/GenBank/DDBJ whole genome shotgun (WGS) entry which is preliminary data.</text>
</comment>
<evidence type="ECO:0000256" key="18">
    <source>
        <dbReference type="ARBA" id="ARBA00048647"/>
    </source>
</evidence>
<keyword evidence="7 19" id="KW-0732">Signal</keyword>
<evidence type="ECO:0000256" key="10">
    <source>
        <dbReference type="ARBA" id="ARBA00023157"/>
    </source>
</evidence>
<keyword evidence="6" id="KW-0808">Transferase</keyword>
<dbReference type="PANTHER" id="PTHR13398">
    <property type="entry name" value="GDP-FUCOSE PROTEIN O-FUCOSYLTRANSFERASE 2"/>
    <property type="match status" value="1"/>
</dbReference>
<dbReference type="Gene3D" id="3.40.50.11350">
    <property type="match status" value="1"/>
</dbReference>
<evidence type="ECO:0000313" key="20">
    <source>
        <dbReference type="EMBL" id="CAB3403492.1"/>
    </source>
</evidence>
<dbReference type="GO" id="GO:0005794">
    <property type="term" value="C:Golgi apparatus"/>
    <property type="evidence" value="ECO:0007669"/>
    <property type="project" value="UniProtKB-SubCell"/>
</dbReference>
<evidence type="ECO:0000313" key="21">
    <source>
        <dbReference type="Proteomes" id="UP000494206"/>
    </source>
</evidence>
<keyword evidence="9" id="KW-0333">Golgi apparatus</keyword>
<dbReference type="Gene3D" id="3.40.50.11340">
    <property type="match status" value="1"/>
</dbReference>
<dbReference type="AlphaFoldDB" id="A0A8S1ETW9"/>
<evidence type="ECO:0000256" key="12">
    <source>
        <dbReference type="ARBA" id="ARBA00023253"/>
    </source>
</evidence>
<evidence type="ECO:0000256" key="4">
    <source>
        <dbReference type="ARBA" id="ARBA00012196"/>
    </source>
</evidence>
<dbReference type="GO" id="GO:0046922">
    <property type="term" value="F:peptide-O-fucosyltransferase activity"/>
    <property type="evidence" value="ECO:0007669"/>
    <property type="project" value="UniProtKB-EC"/>
</dbReference>
<organism evidence="20 21">
    <name type="scientific">Caenorhabditis bovis</name>
    <dbReference type="NCBI Taxonomy" id="2654633"/>
    <lineage>
        <taxon>Eukaryota</taxon>
        <taxon>Metazoa</taxon>
        <taxon>Ecdysozoa</taxon>
        <taxon>Nematoda</taxon>
        <taxon>Chromadorea</taxon>
        <taxon>Rhabditida</taxon>
        <taxon>Rhabditina</taxon>
        <taxon>Rhabditomorpha</taxon>
        <taxon>Rhabditoidea</taxon>
        <taxon>Rhabditidae</taxon>
        <taxon>Peloderinae</taxon>
        <taxon>Caenorhabditis</taxon>
    </lineage>
</organism>
<dbReference type="Pfam" id="PF10250">
    <property type="entry name" value="O-FucT"/>
    <property type="match status" value="1"/>
</dbReference>
<comment type="catalytic activity">
    <reaction evidence="17">
        <text>L-threonyl-[protein] + GDP-beta-L-fucose = 3-O-(alpha-L-fucosyl)-L-threonyl-[protein] + GDP + H(+)</text>
        <dbReference type="Rhea" id="RHEA:70491"/>
        <dbReference type="Rhea" id="RHEA-COMP:11060"/>
        <dbReference type="Rhea" id="RHEA-COMP:17915"/>
        <dbReference type="ChEBI" id="CHEBI:15378"/>
        <dbReference type="ChEBI" id="CHEBI:30013"/>
        <dbReference type="ChEBI" id="CHEBI:57273"/>
        <dbReference type="ChEBI" id="CHEBI:58189"/>
        <dbReference type="ChEBI" id="CHEBI:189631"/>
        <dbReference type="EC" id="2.4.1.221"/>
    </reaction>
    <physiologicalReaction direction="left-to-right" evidence="17">
        <dbReference type="Rhea" id="RHEA:70492"/>
    </physiologicalReaction>
</comment>
<evidence type="ECO:0000256" key="13">
    <source>
        <dbReference type="ARBA" id="ARBA00023277"/>
    </source>
</evidence>
<keyword evidence="8" id="KW-0256">Endoplasmic reticulum</keyword>
<dbReference type="GO" id="GO:0006004">
    <property type="term" value="P:fucose metabolic process"/>
    <property type="evidence" value="ECO:0007669"/>
    <property type="project" value="UniProtKB-KW"/>
</dbReference>
<evidence type="ECO:0000256" key="2">
    <source>
        <dbReference type="ARBA" id="ARBA00004555"/>
    </source>
</evidence>
<comment type="subcellular location">
    <subcellularLocation>
        <location evidence="1">Endoplasmic reticulum</location>
    </subcellularLocation>
    <subcellularLocation>
        <location evidence="2">Golgi apparatus</location>
    </subcellularLocation>
</comment>
<evidence type="ECO:0000256" key="5">
    <source>
        <dbReference type="ARBA" id="ARBA00022676"/>
    </source>
</evidence>
<evidence type="ECO:0000256" key="17">
    <source>
        <dbReference type="ARBA" id="ARBA00047273"/>
    </source>
</evidence>
<evidence type="ECO:0000256" key="14">
    <source>
        <dbReference type="ARBA" id="ARBA00025803"/>
    </source>
</evidence>
<evidence type="ECO:0000256" key="15">
    <source>
        <dbReference type="ARBA" id="ARBA00026232"/>
    </source>
</evidence>
<accession>A0A8S1ETW9</accession>
<dbReference type="InterPro" id="IPR019378">
    <property type="entry name" value="GDP-Fuc_O-FucTrfase"/>
</dbReference>
<comment type="similarity">
    <text evidence="14">Belongs to the glycosyltransferase 68 family.</text>
</comment>
<evidence type="ECO:0000256" key="1">
    <source>
        <dbReference type="ARBA" id="ARBA00004240"/>
    </source>
</evidence>
<dbReference type="GO" id="GO:0005783">
    <property type="term" value="C:endoplasmic reticulum"/>
    <property type="evidence" value="ECO:0007669"/>
    <property type="project" value="UniProtKB-SubCell"/>
</dbReference>
<evidence type="ECO:0000256" key="9">
    <source>
        <dbReference type="ARBA" id="ARBA00023034"/>
    </source>
</evidence>
<evidence type="ECO:0000256" key="7">
    <source>
        <dbReference type="ARBA" id="ARBA00022729"/>
    </source>
</evidence>
<keyword evidence="21" id="KW-1185">Reference proteome</keyword>
<dbReference type="FunFam" id="3.40.50.11350:FF:000002">
    <property type="entry name" value="GDP-fucose protein O-fucosyltransferase 2"/>
    <property type="match status" value="1"/>
</dbReference>
<evidence type="ECO:0000256" key="6">
    <source>
        <dbReference type="ARBA" id="ARBA00022679"/>
    </source>
</evidence>
<dbReference type="EMBL" id="CADEPM010000003">
    <property type="protein sequence ID" value="CAB3403492.1"/>
    <property type="molecule type" value="Genomic_DNA"/>
</dbReference>
<keyword evidence="10" id="KW-1015">Disulfide bond</keyword>
<comment type="pathway">
    <text evidence="3">Protein modification; protein glycosylation.</text>
</comment>
<dbReference type="FunFam" id="3.40.50.11340:FF:000007">
    <property type="entry name" value="GDP-fucose protein O-fucosyltransferase 2"/>
    <property type="match status" value="1"/>
</dbReference>
<evidence type="ECO:0000256" key="11">
    <source>
        <dbReference type="ARBA" id="ARBA00023180"/>
    </source>
</evidence>
<name>A0A8S1ETW9_9PELO</name>
<comment type="catalytic activity">
    <reaction evidence="18">
        <text>L-seryl-[protein] + GDP-beta-L-fucose = 3-O-(alpha-L-fucosyl)-L-seryl-[protein] + GDP + H(+)</text>
        <dbReference type="Rhea" id="RHEA:63644"/>
        <dbReference type="Rhea" id="RHEA-COMP:9863"/>
        <dbReference type="Rhea" id="RHEA-COMP:17914"/>
        <dbReference type="ChEBI" id="CHEBI:15378"/>
        <dbReference type="ChEBI" id="CHEBI:29999"/>
        <dbReference type="ChEBI" id="CHEBI:57273"/>
        <dbReference type="ChEBI" id="CHEBI:58189"/>
        <dbReference type="ChEBI" id="CHEBI:189632"/>
        <dbReference type="EC" id="2.4.1.221"/>
    </reaction>
    <physiologicalReaction direction="left-to-right" evidence="18">
        <dbReference type="Rhea" id="RHEA:63645"/>
    </physiologicalReaction>
</comment>
<feature type="signal peptide" evidence="19">
    <location>
        <begin position="1"/>
        <end position="15"/>
    </location>
</feature>
<dbReference type="Proteomes" id="UP000494206">
    <property type="component" value="Unassembled WGS sequence"/>
</dbReference>
<evidence type="ECO:0000256" key="8">
    <source>
        <dbReference type="ARBA" id="ARBA00022824"/>
    </source>
</evidence>
<evidence type="ECO:0000256" key="16">
    <source>
        <dbReference type="ARBA" id="ARBA00033083"/>
    </source>
</evidence>
<keyword evidence="12" id="KW-0294">Fucose metabolism</keyword>
<evidence type="ECO:0000256" key="3">
    <source>
        <dbReference type="ARBA" id="ARBA00004922"/>
    </source>
</evidence>
<dbReference type="InterPro" id="IPR045130">
    <property type="entry name" value="OFUT2-like"/>
</dbReference>
<gene>
    <name evidence="20" type="ORF">CBOVIS_LOCUS5959</name>
</gene>
<dbReference type="OrthoDB" id="422368at2759"/>
<keyword evidence="5" id="KW-0328">Glycosyltransferase</keyword>
<dbReference type="PANTHER" id="PTHR13398:SF0">
    <property type="entry name" value="GDP-FUCOSE PROTEIN O-FUCOSYLTRANSFERASE 2"/>
    <property type="match status" value="1"/>
</dbReference>
<dbReference type="CDD" id="cd11298">
    <property type="entry name" value="O-FucT-2"/>
    <property type="match status" value="1"/>
</dbReference>
<dbReference type="EC" id="2.4.1.221" evidence="4"/>
<keyword evidence="13" id="KW-0119">Carbohydrate metabolism</keyword>
<sequence length="426" mass="50074">MRVFLAFLPILMVFAESDIDGPNDLLSKVDHSQFSLAKSRRFLIYECNPGEGFNLRRDVYMRIANAVRLLRDAGENFILVLPPWGNLFHWDRHELALPWAMFFDVESLNRFVPVVEFDEFLNEIGNDRIDAVVYLQHYAEGWGTEFVRKFDERPCQPPSDRFYKKQSDNTWKSWFFSYEQVRAENFKCVSFQGDSETLKRMILSNFSDSTSIMIDRAETVLHEHYGEVDYWRARRSMRYSELLIAIGNEFREKFLESTDRMDKTIMEQDWTKERARRNAIGGPYIGVHWRRRDFVNARSNELPSIKGTAKLINSLSKKLELSKVYLATDAPQREIDEMKSHLDENLEVFRFSDETGMLNDGQIAIIDQWICAHARFFTGSHESTFSFRIQEDREILGFPPTTTFNRLCPDTNADCQQPTEWKIVYA</sequence>